<organism evidence="2 3">
    <name type="scientific">Enterococcus plantarum</name>
    <dbReference type="NCBI Taxonomy" id="1077675"/>
    <lineage>
        <taxon>Bacteria</taxon>
        <taxon>Bacillati</taxon>
        <taxon>Bacillota</taxon>
        <taxon>Bacilli</taxon>
        <taxon>Lactobacillales</taxon>
        <taxon>Enterococcaceae</taxon>
        <taxon>Enterococcus</taxon>
    </lineage>
</organism>
<comment type="caution">
    <text evidence="2">The sequence shown here is derived from an EMBL/GenBank/DDBJ whole genome shotgun (WGS) entry which is preliminary data.</text>
</comment>
<evidence type="ECO:0000256" key="1">
    <source>
        <dbReference type="SAM" id="Phobius"/>
    </source>
</evidence>
<sequence>MKNKKIYKSLLGLVFMIVPIIIFYLYNSPIKASSGLYPILESPDVSLLDDSGLVVGGNTNVDLTGATPVQYMGNNLLGDMTVTPPRLSTTKVTQGATYAADSVFRVANSGYYNGMPITFAFKSTKRLAIYVTKDSAGNSYIMPYPSSGSSGGTNDPSYEVWIENSAGDEITDSTAKFVFPFLLDLSSRSGLTYDLWNYNPPEMAKANLIVQSSTVIGGRGLSVDFTDSGTNFVLTNLGGTPGLKAYYNYLYTPNPSKHLTISFSNYRGTYPTGTKVTVGVNNSAKFLPVGVPILIPLTYPAPNVVDTTNDDSSNLVAKISYRQVLYKQSNNVFYPDNLTVTIDFSKAGLETNLFDLKVLDKNGSEIIDRRMSIMPGKSDGKLTISLSKALLTELGDNVLTFQSTVPINTKDSKLMEYYDAASGYFDFPLTVKNSDSAVTNTGSAKVKMPAPTADPIPQTVRIGSSTEDLKAADLVTNLNSLVPNDTVEVVGFKETKTFSTEGSDSAVVQIKSKETGLVGEITIPITVVKILEEAQLSWTTDKLTDVESESVDGATIAETFSKNVYWQTPLENRQYVMVTTNTDTGDIVTTQPITNGASIGTYQEEMLEIPSSAITSGINHYSVAIYATDEAGAKTGNALSTIKLTLTVSGNIVTEQATLSFQTDDIVTTKKEELASPVKEALNETFYWQTIFKNKQYQVVVKKGSEIIYQQAATNSSTGDNSWLQESVTIPADKLMIGENKLTIAMYTLDADGKLSSDPLSQIDLTVTVVDAALSWSGSSVVKQKTESLDKSTMSDVLVQKIYWQTSVANRNYLLITKDASGKTVASQKIVNDALVSKYQEVSISVPTETLKYGNNTFSVAIYRMDSSASATGDALDSLSLIVNLSGSLQIVSIPDVIDFNVQTLNPKKLIRVDDPSVSGDLVVADTRDGINHQWVVKVSLTKPIQSAGDSGVAVLLPTALKYKPANKDEFTVTSEAQEILSENDGYGKFNISSEWGSTKESSGFKFETSPANIAKIGAYTGEITYTISDTYEP</sequence>
<reference evidence="2 3" key="1">
    <citation type="submission" date="2017-11" db="EMBL/GenBank/DDBJ databases">
        <title>Draft genome sequence of Enterococcus plantarum TRW2 strain isolated from lettuce.</title>
        <authorList>
            <person name="Kim E.B."/>
            <person name="Marco M.L."/>
            <person name="Williams T.R."/>
            <person name="You I.H."/>
        </authorList>
    </citation>
    <scope>NUCLEOTIDE SEQUENCE [LARGE SCALE GENOMIC DNA]</scope>
    <source>
        <strain evidence="2 3">TRW2</strain>
    </source>
</reference>
<keyword evidence="1" id="KW-0812">Transmembrane</keyword>
<keyword evidence="1" id="KW-1133">Transmembrane helix</keyword>
<dbReference type="Proteomes" id="UP000249828">
    <property type="component" value="Unassembled WGS sequence"/>
</dbReference>
<name>A0A2W4BJB7_9ENTE</name>
<gene>
    <name evidence="2" type="ORF">CI088_10395</name>
</gene>
<evidence type="ECO:0000313" key="3">
    <source>
        <dbReference type="Proteomes" id="UP000249828"/>
    </source>
</evidence>
<keyword evidence="3" id="KW-1185">Reference proteome</keyword>
<proteinExistence type="predicted"/>
<protein>
    <recommendedName>
        <fullName evidence="4">WxL domain-containing protein</fullName>
    </recommendedName>
</protein>
<evidence type="ECO:0000313" key="2">
    <source>
        <dbReference type="EMBL" id="PZL72469.1"/>
    </source>
</evidence>
<keyword evidence="1" id="KW-0472">Membrane</keyword>
<feature type="transmembrane region" description="Helical" evidence="1">
    <location>
        <begin position="7"/>
        <end position="26"/>
    </location>
</feature>
<accession>A0A2W4BJB7</accession>
<dbReference type="AlphaFoldDB" id="A0A2W4BJB7"/>
<dbReference type="EMBL" id="PIEU01000084">
    <property type="protein sequence ID" value="PZL72469.1"/>
    <property type="molecule type" value="Genomic_DNA"/>
</dbReference>
<evidence type="ECO:0008006" key="4">
    <source>
        <dbReference type="Google" id="ProtNLM"/>
    </source>
</evidence>
<dbReference type="STRING" id="1077675.BCR22_12435"/>